<organism evidence="3 4">
    <name type="scientific">Dichotomopilus funicola</name>
    <dbReference type="NCBI Taxonomy" id="1934379"/>
    <lineage>
        <taxon>Eukaryota</taxon>
        <taxon>Fungi</taxon>
        <taxon>Dikarya</taxon>
        <taxon>Ascomycota</taxon>
        <taxon>Pezizomycotina</taxon>
        <taxon>Sordariomycetes</taxon>
        <taxon>Sordariomycetidae</taxon>
        <taxon>Sordariales</taxon>
        <taxon>Chaetomiaceae</taxon>
        <taxon>Dichotomopilus</taxon>
    </lineage>
</organism>
<feature type="signal peptide" evidence="2">
    <location>
        <begin position="1"/>
        <end position="23"/>
    </location>
</feature>
<reference evidence="3" key="2">
    <citation type="submission" date="2023-05" db="EMBL/GenBank/DDBJ databases">
        <authorList>
            <consortium name="Lawrence Berkeley National Laboratory"/>
            <person name="Steindorff A."/>
            <person name="Hensen N."/>
            <person name="Bonometti L."/>
            <person name="Westerberg I."/>
            <person name="Brannstrom I.O."/>
            <person name="Guillou S."/>
            <person name="Cros-Aarteil S."/>
            <person name="Calhoun S."/>
            <person name="Haridas S."/>
            <person name="Kuo A."/>
            <person name="Mondo S."/>
            <person name="Pangilinan J."/>
            <person name="Riley R."/>
            <person name="Labutti K."/>
            <person name="Andreopoulos B."/>
            <person name="Lipzen A."/>
            <person name="Chen C."/>
            <person name="Yanf M."/>
            <person name="Daum C."/>
            <person name="Ng V."/>
            <person name="Clum A."/>
            <person name="Ohm R."/>
            <person name="Martin F."/>
            <person name="Silar P."/>
            <person name="Natvig D."/>
            <person name="Lalanne C."/>
            <person name="Gautier V."/>
            <person name="Ament-Velasquez S.L."/>
            <person name="Kruys A."/>
            <person name="Hutchinson M.I."/>
            <person name="Powell A.J."/>
            <person name="Barry K."/>
            <person name="Miller A.N."/>
            <person name="Grigoriev I.V."/>
            <person name="Debuchy R."/>
            <person name="Gladieux P."/>
            <person name="Thoren M.H."/>
            <person name="Johannesson H."/>
        </authorList>
    </citation>
    <scope>NUCLEOTIDE SEQUENCE</scope>
    <source>
        <strain evidence="3">CBS 141.50</strain>
    </source>
</reference>
<feature type="compositionally biased region" description="Low complexity" evidence="1">
    <location>
        <begin position="262"/>
        <end position="276"/>
    </location>
</feature>
<evidence type="ECO:0000256" key="1">
    <source>
        <dbReference type="SAM" id="MobiDB-lite"/>
    </source>
</evidence>
<feature type="compositionally biased region" description="Polar residues" evidence="1">
    <location>
        <begin position="120"/>
        <end position="132"/>
    </location>
</feature>
<feature type="compositionally biased region" description="Basic and acidic residues" evidence="1">
    <location>
        <begin position="250"/>
        <end position="261"/>
    </location>
</feature>
<dbReference type="AlphaFoldDB" id="A0AAN6UWD2"/>
<comment type="caution">
    <text evidence="3">The sequence shown here is derived from an EMBL/GenBank/DDBJ whole genome shotgun (WGS) entry which is preliminary data.</text>
</comment>
<feature type="region of interest" description="Disordered" evidence="1">
    <location>
        <begin position="248"/>
        <end position="276"/>
    </location>
</feature>
<dbReference type="GeneID" id="87818826"/>
<proteinExistence type="predicted"/>
<dbReference type="RefSeq" id="XP_062633111.1">
    <property type="nucleotide sequence ID" value="XM_062782213.1"/>
</dbReference>
<sequence length="582" mass="60798">MKPNINLTLLTTALLALTGTANAAVLPRHEHGHRYGHRHKHPLATRGNIVADEPIKNPTVGHGTVGNGRAGLYRGVSGVKQDEEQGGKCDSEGILGGSLSIHFQGPIHIHQVAVYKLSGPNTGNNTADSGTNPEKRATGQIQKRAPGIDHEYRSISPMGHYYNPIPKAYTSGGPESTVSPTAPATVPSTVPATVVATVPSVSAPAVQPDTAHTQPWIPPIFGHHTHTRTSAPYSNLPTGVGSVPGSWRPEVWKRPGSHDSLDSTSTSTSDSDTTTTATVTTTFTTTNIAIAMTTTALPSSSSEDSTVFMTTTVTTVVATVRPSTSFSVTTYTTDTPNVITYPTANPTPKTTGCSGPITTTTPRFFKPKSKPSSTSSSSSSSSNNTPGHNVNSPPANTHKSNGQLVRTGYYNAARQRNEGVVFVGVGGARGTGSQTTVNKPTPTINFPDAMLGSEEGVVVLSDRVCETCGEGVNDGFTSPSHNLLLLLEFSIPQDTPSQQTNTTADNGPSIDLVGTKNLYTGLDCGIPIFNTSTPVDKAHALIQPDTSKPVRLAVVVDGEKGTADVVPLGKGGDFPETLRGFS</sequence>
<accession>A0AAN6UWD2</accession>
<feature type="chain" id="PRO_5042974302" evidence="2">
    <location>
        <begin position="24"/>
        <end position="582"/>
    </location>
</feature>
<protein>
    <submittedName>
        <fullName evidence="3">Uncharacterized protein</fullName>
    </submittedName>
</protein>
<evidence type="ECO:0000256" key="2">
    <source>
        <dbReference type="SAM" id="SignalP"/>
    </source>
</evidence>
<feature type="region of interest" description="Disordered" evidence="1">
    <location>
        <begin position="120"/>
        <end position="142"/>
    </location>
</feature>
<reference evidence="3" key="1">
    <citation type="journal article" date="2023" name="Mol. Phylogenet. Evol.">
        <title>Genome-scale phylogeny and comparative genomics of the fungal order Sordariales.</title>
        <authorList>
            <person name="Hensen N."/>
            <person name="Bonometti L."/>
            <person name="Westerberg I."/>
            <person name="Brannstrom I.O."/>
            <person name="Guillou S."/>
            <person name="Cros-Aarteil S."/>
            <person name="Calhoun S."/>
            <person name="Haridas S."/>
            <person name="Kuo A."/>
            <person name="Mondo S."/>
            <person name="Pangilinan J."/>
            <person name="Riley R."/>
            <person name="LaButti K."/>
            <person name="Andreopoulos B."/>
            <person name="Lipzen A."/>
            <person name="Chen C."/>
            <person name="Yan M."/>
            <person name="Daum C."/>
            <person name="Ng V."/>
            <person name="Clum A."/>
            <person name="Steindorff A."/>
            <person name="Ohm R.A."/>
            <person name="Martin F."/>
            <person name="Silar P."/>
            <person name="Natvig D.O."/>
            <person name="Lalanne C."/>
            <person name="Gautier V."/>
            <person name="Ament-Velasquez S.L."/>
            <person name="Kruys A."/>
            <person name="Hutchinson M.I."/>
            <person name="Powell A.J."/>
            <person name="Barry K."/>
            <person name="Miller A.N."/>
            <person name="Grigoriev I.V."/>
            <person name="Debuchy R."/>
            <person name="Gladieux P."/>
            <person name="Hiltunen Thoren M."/>
            <person name="Johannesson H."/>
        </authorList>
    </citation>
    <scope>NUCLEOTIDE SEQUENCE</scope>
    <source>
        <strain evidence="3">CBS 141.50</strain>
    </source>
</reference>
<evidence type="ECO:0000313" key="4">
    <source>
        <dbReference type="Proteomes" id="UP001302676"/>
    </source>
</evidence>
<dbReference type="Proteomes" id="UP001302676">
    <property type="component" value="Unassembled WGS sequence"/>
</dbReference>
<feature type="compositionally biased region" description="Low complexity" evidence="1">
    <location>
        <begin position="350"/>
        <end position="382"/>
    </location>
</feature>
<keyword evidence="2" id="KW-0732">Signal</keyword>
<gene>
    <name evidence="3" type="ORF">C8A04DRAFT_32763</name>
</gene>
<dbReference type="EMBL" id="MU853651">
    <property type="protein sequence ID" value="KAK4139740.1"/>
    <property type="molecule type" value="Genomic_DNA"/>
</dbReference>
<name>A0AAN6UWD2_9PEZI</name>
<feature type="compositionally biased region" description="Polar residues" evidence="1">
    <location>
        <begin position="383"/>
        <end position="402"/>
    </location>
</feature>
<evidence type="ECO:0000313" key="3">
    <source>
        <dbReference type="EMBL" id="KAK4139740.1"/>
    </source>
</evidence>
<keyword evidence="4" id="KW-1185">Reference proteome</keyword>
<feature type="region of interest" description="Disordered" evidence="1">
    <location>
        <begin position="342"/>
        <end position="402"/>
    </location>
</feature>